<keyword evidence="1" id="KW-0472">Membrane</keyword>
<proteinExistence type="predicted"/>
<dbReference type="EMBL" id="JAODUP010000340">
    <property type="protein sequence ID" value="KAK2152074.1"/>
    <property type="molecule type" value="Genomic_DNA"/>
</dbReference>
<organism evidence="2 3">
    <name type="scientific">Paralvinella palmiformis</name>
    <dbReference type="NCBI Taxonomy" id="53620"/>
    <lineage>
        <taxon>Eukaryota</taxon>
        <taxon>Metazoa</taxon>
        <taxon>Spiralia</taxon>
        <taxon>Lophotrochozoa</taxon>
        <taxon>Annelida</taxon>
        <taxon>Polychaeta</taxon>
        <taxon>Sedentaria</taxon>
        <taxon>Canalipalpata</taxon>
        <taxon>Terebellida</taxon>
        <taxon>Terebelliformia</taxon>
        <taxon>Alvinellidae</taxon>
        <taxon>Paralvinella</taxon>
    </lineage>
</organism>
<keyword evidence="3" id="KW-1185">Reference proteome</keyword>
<comment type="caution">
    <text evidence="2">The sequence shown here is derived from an EMBL/GenBank/DDBJ whole genome shotgun (WGS) entry which is preliminary data.</text>
</comment>
<name>A0AAD9JF76_9ANNE</name>
<protein>
    <submittedName>
        <fullName evidence="2">Uncharacterized protein</fullName>
    </submittedName>
</protein>
<evidence type="ECO:0000313" key="3">
    <source>
        <dbReference type="Proteomes" id="UP001208570"/>
    </source>
</evidence>
<feature type="transmembrane region" description="Helical" evidence="1">
    <location>
        <begin position="51"/>
        <end position="71"/>
    </location>
</feature>
<keyword evidence="1" id="KW-1133">Transmembrane helix</keyword>
<dbReference type="Proteomes" id="UP001208570">
    <property type="component" value="Unassembled WGS sequence"/>
</dbReference>
<sequence>MINGSVAPEKNEGSPPLRTFSTVAASVIMEMTQNSTTTQDDDDISIRQKDALLYIIVVLGFYSLGVICLMVKYLKEEKKDIEEEIVLENFLKNKPQTPHEQRARPSGRLALNAFNAANLLIQPSSSHGRVTFV</sequence>
<evidence type="ECO:0000313" key="2">
    <source>
        <dbReference type="EMBL" id="KAK2152074.1"/>
    </source>
</evidence>
<evidence type="ECO:0000256" key="1">
    <source>
        <dbReference type="SAM" id="Phobius"/>
    </source>
</evidence>
<keyword evidence="1" id="KW-0812">Transmembrane</keyword>
<dbReference type="AlphaFoldDB" id="A0AAD9JF76"/>
<gene>
    <name evidence="2" type="ORF">LSH36_340g02031</name>
</gene>
<reference evidence="2" key="1">
    <citation type="journal article" date="2023" name="Mol. Biol. Evol.">
        <title>Third-Generation Sequencing Reveals the Adaptive Role of the Epigenome in Three Deep-Sea Polychaetes.</title>
        <authorList>
            <person name="Perez M."/>
            <person name="Aroh O."/>
            <person name="Sun Y."/>
            <person name="Lan Y."/>
            <person name="Juniper S.K."/>
            <person name="Young C.R."/>
            <person name="Angers B."/>
            <person name="Qian P.Y."/>
        </authorList>
    </citation>
    <scope>NUCLEOTIDE SEQUENCE</scope>
    <source>
        <strain evidence="2">P08H-3</strain>
    </source>
</reference>
<accession>A0AAD9JF76</accession>